<keyword evidence="3" id="KW-1185">Reference proteome</keyword>
<evidence type="ECO:0000313" key="3">
    <source>
        <dbReference type="Proteomes" id="UP000887229"/>
    </source>
</evidence>
<organism evidence="2 3">
    <name type="scientific">Emericellopsis atlantica</name>
    <dbReference type="NCBI Taxonomy" id="2614577"/>
    <lineage>
        <taxon>Eukaryota</taxon>
        <taxon>Fungi</taxon>
        <taxon>Dikarya</taxon>
        <taxon>Ascomycota</taxon>
        <taxon>Pezizomycotina</taxon>
        <taxon>Sordariomycetes</taxon>
        <taxon>Hypocreomycetidae</taxon>
        <taxon>Hypocreales</taxon>
        <taxon>Bionectriaceae</taxon>
        <taxon>Emericellopsis</taxon>
    </lineage>
</organism>
<proteinExistence type="predicted"/>
<dbReference type="GeneID" id="70293373"/>
<protein>
    <submittedName>
        <fullName evidence="2">Uncharacterized protein</fullName>
    </submittedName>
</protein>
<gene>
    <name evidence="2" type="ORF">F5Z01DRAFT_639852</name>
</gene>
<comment type="caution">
    <text evidence="2">The sequence shown here is derived from an EMBL/GenBank/DDBJ whole genome shotgun (WGS) entry which is preliminary data.</text>
</comment>
<feature type="region of interest" description="Disordered" evidence="1">
    <location>
        <begin position="125"/>
        <end position="155"/>
    </location>
</feature>
<reference evidence="2" key="1">
    <citation type="journal article" date="2021" name="IMA Fungus">
        <title>Genomic characterization of three marine fungi, including Emericellopsis atlantica sp. nov. with signatures of a generalist lifestyle and marine biomass degradation.</title>
        <authorList>
            <person name="Hagestad O.C."/>
            <person name="Hou L."/>
            <person name="Andersen J.H."/>
            <person name="Hansen E.H."/>
            <person name="Altermark B."/>
            <person name="Li C."/>
            <person name="Kuhnert E."/>
            <person name="Cox R.J."/>
            <person name="Crous P.W."/>
            <person name="Spatafora J.W."/>
            <person name="Lail K."/>
            <person name="Amirebrahimi M."/>
            <person name="Lipzen A."/>
            <person name="Pangilinan J."/>
            <person name="Andreopoulos W."/>
            <person name="Hayes R.D."/>
            <person name="Ng V."/>
            <person name="Grigoriev I.V."/>
            <person name="Jackson S.A."/>
            <person name="Sutton T.D.S."/>
            <person name="Dobson A.D.W."/>
            <person name="Rama T."/>
        </authorList>
    </citation>
    <scope>NUCLEOTIDE SEQUENCE</scope>
    <source>
        <strain evidence="2">TS7</strain>
    </source>
</reference>
<evidence type="ECO:0000313" key="2">
    <source>
        <dbReference type="EMBL" id="KAG9250948.1"/>
    </source>
</evidence>
<sequence length="155" mass="16395">MAKRSARPERTMEVLHAAARAGGALTSIRLPAPAAALGGTGGSDGSLLLRLSRTTRGIMSMLANIRVHVCSVVTAAEGIGSASKVTVLREWTPQSLRARGSQAAHGDFQKATEKAAKRHALLKPSRGGWLADDQDPVRHGRPNRRHRLVPSVGVT</sequence>
<evidence type="ECO:0000256" key="1">
    <source>
        <dbReference type="SAM" id="MobiDB-lite"/>
    </source>
</evidence>
<feature type="compositionally biased region" description="Basic residues" evidence="1">
    <location>
        <begin position="139"/>
        <end position="148"/>
    </location>
</feature>
<name>A0A9P8CL23_9HYPO</name>
<dbReference type="EMBL" id="MU251272">
    <property type="protein sequence ID" value="KAG9250948.1"/>
    <property type="molecule type" value="Genomic_DNA"/>
</dbReference>
<dbReference type="AlphaFoldDB" id="A0A9P8CL23"/>
<dbReference type="Proteomes" id="UP000887229">
    <property type="component" value="Unassembled WGS sequence"/>
</dbReference>
<dbReference type="RefSeq" id="XP_046114872.1">
    <property type="nucleotide sequence ID" value="XM_046262470.1"/>
</dbReference>
<accession>A0A9P8CL23</accession>